<comment type="caution">
    <text evidence="2">The sequence shown here is derived from an EMBL/GenBank/DDBJ whole genome shotgun (WGS) entry which is preliminary data.</text>
</comment>
<gene>
    <name evidence="2" type="ORF">KP79_PYT16908</name>
</gene>
<sequence length="92" mass="10547">MGDSDYDDDNYDDGEEFQKKKVGQAIKKLKIKKSGKAPGSRLQRSLSAKSRKRLHSSDSGGVRILNGRYSRRQHAPFPIQLKLKRKKYLNNI</sequence>
<name>A0A210QRP9_MIZYE</name>
<evidence type="ECO:0000256" key="1">
    <source>
        <dbReference type="SAM" id="MobiDB-lite"/>
    </source>
</evidence>
<reference evidence="2 3" key="1">
    <citation type="journal article" date="2017" name="Nat. Ecol. Evol.">
        <title>Scallop genome provides insights into evolution of bilaterian karyotype and development.</title>
        <authorList>
            <person name="Wang S."/>
            <person name="Zhang J."/>
            <person name="Jiao W."/>
            <person name="Li J."/>
            <person name="Xun X."/>
            <person name="Sun Y."/>
            <person name="Guo X."/>
            <person name="Huan P."/>
            <person name="Dong B."/>
            <person name="Zhang L."/>
            <person name="Hu X."/>
            <person name="Sun X."/>
            <person name="Wang J."/>
            <person name="Zhao C."/>
            <person name="Wang Y."/>
            <person name="Wang D."/>
            <person name="Huang X."/>
            <person name="Wang R."/>
            <person name="Lv J."/>
            <person name="Li Y."/>
            <person name="Zhang Z."/>
            <person name="Liu B."/>
            <person name="Lu W."/>
            <person name="Hui Y."/>
            <person name="Liang J."/>
            <person name="Zhou Z."/>
            <person name="Hou R."/>
            <person name="Li X."/>
            <person name="Liu Y."/>
            <person name="Li H."/>
            <person name="Ning X."/>
            <person name="Lin Y."/>
            <person name="Zhao L."/>
            <person name="Xing Q."/>
            <person name="Dou J."/>
            <person name="Li Y."/>
            <person name="Mao J."/>
            <person name="Guo H."/>
            <person name="Dou H."/>
            <person name="Li T."/>
            <person name="Mu C."/>
            <person name="Jiang W."/>
            <person name="Fu Q."/>
            <person name="Fu X."/>
            <person name="Miao Y."/>
            <person name="Liu J."/>
            <person name="Yu Q."/>
            <person name="Li R."/>
            <person name="Liao H."/>
            <person name="Li X."/>
            <person name="Kong Y."/>
            <person name="Jiang Z."/>
            <person name="Chourrout D."/>
            <person name="Li R."/>
            <person name="Bao Z."/>
        </authorList>
    </citation>
    <scope>NUCLEOTIDE SEQUENCE [LARGE SCALE GENOMIC DNA]</scope>
    <source>
        <strain evidence="2 3">PY_sf001</strain>
    </source>
</reference>
<evidence type="ECO:0000313" key="2">
    <source>
        <dbReference type="EMBL" id="OWF51403.1"/>
    </source>
</evidence>
<dbReference type="AlphaFoldDB" id="A0A210QRP9"/>
<organism evidence="2 3">
    <name type="scientific">Mizuhopecten yessoensis</name>
    <name type="common">Japanese scallop</name>
    <name type="synonym">Patinopecten yessoensis</name>
    <dbReference type="NCBI Taxonomy" id="6573"/>
    <lineage>
        <taxon>Eukaryota</taxon>
        <taxon>Metazoa</taxon>
        <taxon>Spiralia</taxon>
        <taxon>Lophotrochozoa</taxon>
        <taxon>Mollusca</taxon>
        <taxon>Bivalvia</taxon>
        <taxon>Autobranchia</taxon>
        <taxon>Pteriomorphia</taxon>
        <taxon>Pectinida</taxon>
        <taxon>Pectinoidea</taxon>
        <taxon>Pectinidae</taxon>
        <taxon>Mizuhopecten</taxon>
    </lineage>
</organism>
<dbReference type="Proteomes" id="UP000242188">
    <property type="component" value="Unassembled WGS sequence"/>
</dbReference>
<dbReference type="EMBL" id="NEDP02002268">
    <property type="protein sequence ID" value="OWF51403.1"/>
    <property type="molecule type" value="Genomic_DNA"/>
</dbReference>
<feature type="region of interest" description="Disordered" evidence="1">
    <location>
        <begin position="28"/>
        <end position="63"/>
    </location>
</feature>
<proteinExistence type="predicted"/>
<protein>
    <submittedName>
        <fullName evidence="2">Uncharacterized protein</fullName>
    </submittedName>
</protein>
<accession>A0A210QRP9</accession>
<keyword evidence="3" id="KW-1185">Reference proteome</keyword>
<evidence type="ECO:0000313" key="3">
    <source>
        <dbReference type="Proteomes" id="UP000242188"/>
    </source>
</evidence>